<feature type="domain" description="Solute-binding protein family 5" evidence="4">
    <location>
        <begin position="97"/>
        <end position="446"/>
    </location>
</feature>
<dbReference type="EMBL" id="FTPS01000001">
    <property type="protein sequence ID" value="SIT80749.1"/>
    <property type="molecule type" value="Genomic_DNA"/>
</dbReference>
<dbReference type="InterPro" id="IPR000914">
    <property type="entry name" value="SBP_5_dom"/>
</dbReference>
<reference evidence="5 6" key="1">
    <citation type="submission" date="2017-01" db="EMBL/GenBank/DDBJ databases">
        <authorList>
            <person name="Mah S.A."/>
            <person name="Swanson W.J."/>
            <person name="Moy G.W."/>
            <person name="Vacquier V.D."/>
        </authorList>
    </citation>
    <scope>NUCLEOTIDE SEQUENCE [LARGE SCALE GENOMIC DNA]</scope>
    <source>
        <strain evidence="5 6">DSM 21219</strain>
    </source>
</reference>
<feature type="transmembrane region" description="Helical" evidence="3">
    <location>
        <begin position="21"/>
        <end position="41"/>
    </location>
</feature>
<dbReference type="GO" id="GO:0030288">
    <property type="term" value="C:outer membrane-bounded periplasmic space"/>
    <property type="evidence" value="ECO:0007669"/>
    <property type="project" value="UniProtKB-ARBA"/>
</dbReference>
<evidence type="ECO:0000256" key="2">
    <source>
        <dbReference type="ARBA" id="ARBA00005695"/>
    </source>
</evidence>
<comment type="similarity">
    <text evidence="2">Belongs to the bacterial solute-binding protein 5 family.</text>
</comment>
<dbReference type="Pfam" id="PF00496">
    <property type="entry name" value="SBP_bac_5"/>
    <property type="match status" value="1"/>
</dbReference>
<keyword evidence="3" id="KW-0812">Transmembrane</keyword>
<gene>
    <name evidence="5" type="ORF">SAMN05421849_1366</name>
</gene>
<evidence type="ECO:0000256" key="1">
    <source>
        <dbReference type="ARBA" id="ARBA00004418"/>
    </source>
</evidence>
<dbReference type="Gene3D" id="3.90.76.10">
    <property type="entry name" value="Dipeptide-binding Protein, Domain 1"/>
    <property type="match status" value="1"/>
</dbReference>
<proteinExistence type="inferred from homology"/>
<dbReference type="Gene3D" id="3.40.190.10">
    <property type="entry name" value="Periplasmic binding protein-like II"/>
    <property type="match status" value="1"/>
</dbReference>
<keyword evidence="3" id="KW-1133">Transmembrane helix</keyword>
<keyword evidence="3" id="KW-0472">Membrane</keyword>
<dbReference type="OrthoDB" id="9803988at2"/>
<dbReference type="GO" id="GO:1904680">
    <property type="term" value="F:peptide transmembrane transporter activity"/>
    <property type="evidence" value="ECO:0007669"/>
    <property type="project" value="TreeGrafter"/>
</dbReference>
<dbReference type="SUPFAM" id="SSF53850">
    <property type="entry name" value="Periplasmic binding protein-like II"/>
    <property type="match status" value="1"/>
</dbReference>
<organism evidence="5 6">
    <name type="scientific">Pontibaca methylaminivorans</name>
    <dbReference type="NCBI Taxonomy" id="515897"/>
    <lineage>
        <taxon>Bacteria</taxon>
        <taxon>Pseudomonadati</taxon>
        <taxon>Pseudomonadota</taxon>
        <taxon>Alphaproteobacteria</taxon>
        <taxon>Rhodobacterales</taxon>
        <taxon>Roseobacteraceae</taxon>
        <taxon>Pontibaca</taxon>
    </lineage>
</organism>
<dbReference type="CDD" id="cd08503">
    <property type="entry name" value="PBP2_NikA_DppA_OppA_like_17"/>
    <property type="match status" value="1"/>
</dbReference>
<name>A0A1R3WR17_9RHOB</name>
<evidence type="ECO:0000259" key="4">
    <source>
        <dbReference type="Pfam" id="PF00496"/>
    </source>
</evidence>
<comment type="subcellular location">
    <subcellularLocation>
        <location evidence="1">Periplasm</location>
    </subcellularLocation>
</comment>
<evidence type="ECO:0000313" key="5">
    <source>
        <dbReference type="EMBL" id="SIT80749.1"/>
    </source>
</evidence>
<sequence>MSDELKYLGKLAAMGRLDRRAFLGRAAALGVTSTLAGTMLAKAARAQGPVKGGVMRVGLGGGQSTDSFDPALSSNEAPNAMMSFFGEKLFEVSPEGELVYRLAEDHGSSPDAQIWTFKIRKGVTFHNGKTVTPEDIMATMERHSDESSKSGALGLMAGIDRMRAEGDEFIVELKEPNADLPYVMADYHLVIQPNGGKDNPSEGIAAGPYRVAVENAGVRYVFEKYEDYWDDERGHVDQIEALVINDDSARVSAVQSGQVHMINRVPPRLAARMENVPNVSVKSVPSRGHYVYVMHCNTAPFDNNDLRMALKLAMNREELLEKVLFGHGTIGNDIPVNAAYPLFSDDIEQREYDPEQAAHYYKKSGHEGPITFRTSDVAFPGALDAAQLYQQSAAQAGIQLDVVRSPGDGYWTEVWNKEPFCNSYWNGRPTQDMMYSTSYQTGADWNETKFSDPDFDKLLAEARGELDVDKRTDMYRRLAMTIRDEGGVICPMFSNFVDAISDQVEGWHDDPNFPLMNALAPVKCWLKA</sequence>
<dbReference type="STRING" id="515897.SAMN05421849_1366"/>
<keyword evidence="6" id="KW-1185">Reference proteome</keyword>
<dbReference type="Gene3D" id="3.10.105.10">
    <property type="entry name" value="Dipeptide-binding Protein, Domain 3"/>
    <property type="match status" value="1"/>
</dbReference>
<evidence type="ECO:0000313" key="6">
    <source>
        <dbReference type="Proteomes" id="UP000192455"/>
    </source>
</evidence>
<dbReference type="InterPro" id="IPR006311">
    <property type="entry name" value="TAT_signal"/>
</dbReference>
<dbReference type="Proteomes" id="UP000192455">
    <property type="component" value="Unassembled WGS sequence"/>
</dbReference>
<dbReference type="InterPro" id="IPR039424">
    <property type="entry name" value="SBP_5"/>
</dbReference>
<dbReference type="PROSITE" id="PS51318">
    <property type="entry name" value="TAT"/>
    <property type="match status" value="1"/>
</dbReference>
<protein>
    <submittedName>
        <fullName evidence="5">Peptide/nickel transport system substrate-binding protein</fullName>
    </submittedName>
</protein>
<dbReference type="PANTHER" id="PTHR30290">
    <property type="entry name" value="PERIPLASMIC BINDING COMPONENT OF ABC TRANSPORTER"/>
    <property type="match status" value="1"/>
</dbReference>
<dbReference type="InterPro" id="IPR030678">
    <property type="entry name" value="Peptide/Ni-bd"/>
</dbReference>
<dbReference type="PIRSF" id="PIRSF002741">
    <property type="entry name" value="MppA"/>
    <property type="match status" value="1"/>
</dbReference>
<evidence type="ECO:0000256" key="3">
    <source>
        <dbReference type="SAM" id="Phobius"/>
    </source>
</evidence>
<dbReference type="RefSeq" id="WP_076650095.1">
    <property type="nucleotide sequence ID" value="NZ_FTPS01000001.1"/>
</dbReference>
<dbReference type="GO" id="GO:0043190">
    <property type="term" value="C:ATP-binding cassette (ABC) transporter complex"/>
    <property type="evidence" value="ECO:0007669"/>
    <property type="project" value="InterPro"/>
</dbReference>
<dbReference type="AlphaFoldDB" id="A0A1R3WR17"/>
<accession>A0A1R3WR17</accession>
<dbReference type="GO" id="GO:0015833">
    <property type="term" value="P:peptide transport"/>
    <property type="evidence" value="ECO:0007669"/>
    <property type="project" value="TreeGrafter"/>
</dbReference>